<reference evidence="1" key="2">
    <citation type="journal article" date="2007" name="Science">
        <title>Draft genome sequence of the sexually transmitted pathogen Trichomonas vaginalis.</title>
        <authorList>
            <person name="Carlton J.M."/>
            <person name="Hirt R.P."/>
            <person name="Silva J.C."/>
            <person name="Delcher A.L."/>
            <person name="Schatz M."/>
            <person name="Zhao Q."/>
            <person name="Wortman J.R."/>
            <person name="Bidwell S.L."/>
            <person name="Alsmark U.C.M."/>
            <person name="Besteiro S."/>
            <person name="Sicheritz-Ponten T."/>
            <person name="Noel C.J."/>
            <person name="Dacks J.B."/>
            <person name="Foster P.G."/>
            <person name="Simillion C."/>
            <person name="Van de Peer Y."/>
            <person name="Miranda-Saavedra D."/>
            <person name="Barton G.J."/>
            <person name="Westrop G.D."/>
            <person name="Mueller S."/>
            <person name="Dessi D."/>
            <person name="Fiori P.L."/>
            <person name="Ren Q."/>
            <person name="Paulsen I."/>
            <person name="Zhang H."/>
            <person name="Bastida-Corcuera F.D."/>
            <person name="Simoes-Barbosa A."/>
            <person name="Brown M.T."/>
            <person name="Hayes R.D."/>
            <person name="Mukherjee M."/>
            <person name="Okumura C.Y."/>
            <person name="Schneider R."/>
            <person name="Smith A.J."/>
            <person name="Vanacova S."/>
            <person name="Villalvazo M."/>
            <person name="Haas B.J."/>
            <person name="Pertea M."/>
            <person name="Feldblyum T.V."/>
            <person name="Utterback T.R."/>
            <person name="Shu C.L."/>
            <person name="Osoegawa K."/>
            <person name="de Jong P.J."/>
            <person name="Hrdy I."/>
            <person name="Horvathova L."/>
            <person name="Zubacova Z."/>
            <person name="Dolezal P."/>
            <person name="Malik S.B."/>
            <person name="Logsdon J.M. Jr."/>
            <person name="Henze K."/>
            <person name="Gupta A."/>
            <person name="Wang C.C."/>
            <person name="Dunne R.L."/>
            <person name="Upcroft J.A."/>
            <person name="Upcroft P."/>
            <person name="White O."/>
            <person name="Salzberg S.L."/>
            <person name="Tang P."/>
            <person name="Chiu C.-H."/>
            <person name="Lee Y.-S."/>
            <person name="Embley T.M."/>
            <person name="Coombs G.H."/>
            <person name="Mottram J.C."/>
            <person name="Tachezy J."/>
            <person name="Fraser-Liggett C.M."/>
            <person name="Johnson P.J."/>
        </authorList>
    </citation>
    <scope>NUCLEOTIDE SEQUENCE [LARGE SCALE GENOMIC DNA]</scope>
    <source>
        <strain evidence="1">G3</strain>
    </source>
</reference>
<proteinExistence type="predicted"/>
<accession>A2FU69</accession>
<sequence>MGENGVIYMNSRDLQSLISTCSFENSSNTGAGWSIYIEKGESVLRKICSIGSESSSFGPFSFLQVTDSNRINIVSQSSICYSNRGIKKGQATIGLNSGKIEFDHNNLTNNYADYYSALWMGGASLSAANIDFSSFDKNDGNSMLCDTSIPAKFKNSLITNNKIIEPFVYSGMIIVELKNEMTFDNCHISSNDQGYDSLFGTSSQFDSIVIANSYILNTSTLYSGEGRFSYKNTTINLVLSLDPAKLCSYEVVIINPGSMKSFKSKMFFSMTETFLN</sequence>
<dbReference type="AlphaFoldDB" id="A2FU69"/>
<dbReference type="RefSeq" id="XP_001304479.1">
    <property type="nucleotide sequence ID" value="XM_001304478.1"/>
</dbReference>
<dbReference type="Proteomes" id="UP000001542">
    <property type="component" value="Unassembled WGS sequence"/>
</dbReference>
<evidence type="ECO:0000313" key="2">
    <source>
        <dbReference type="Proteomes" id="UP000001542"/>
    </source>
</evidence>
<dbReference type="VEuPathDB" id="TrichDB:TVAG_422440"/>
<keyword evidence="2" id="KW-1185">Reference proteome</keyword>
<name>A2FU69_TRIV3</name>
<dbReference type="KEGG" id="tva:4749245"/>
<organism evidence="1 2">
    <name type="scientific">Trichomonas vaginalis (strain ATCC PRA-98 / G3)</name>
    <dbReference type="NCBI Taxonomy" id="412133"/>
    <lineage>
        <taxon>Eukaryota</taxon>
        <taxon>Metamonada</taxon>
        <taxon>Parabasalia</taxon>
        <taxon>Trichomonadida</taxon>
        <taxon>Trichomonadidae</taxon>
        <taxon>Trichomonas</taxon>
    </lineage>
</organism>
<reference evidence="1" key="1">
    <citation type="submission" date="2006-10" db="EMBL/GenBank/DDBJ databases">
        <authorList>
            <person name="Amadeo P."/>
            <person name="Zhao Q."/>
            <person name="Wortman J."/>
            <person name="Fraser-Liggett C."/>
            <person name="Carlton J."/>
        </authorList>
    </citation>
    <scope>NUCLEOTIDE SEQUENCE</scope>
    <source>
        <strain evidence="1">G3</strain>
    </source>
</reference>
<dbReference type="EMBL" id="DS114028">
    <property type="protein sequence ID" value="EAX91549.1"/>
    <property type="molecule type" value="Genomic_DNA"/>
</dbReference>
<evidence type="ECO:0000313" key="1">
    <source>
        <dbReference type="EMBL" id="EAX91549.1"/>
    </source>
</evidence>
<gene>
    <name evidence="1" type="ORF">TVAG_422440</name>
</gene>
<dbReference type="VEuPathDB" id="TrichDB:TVAGG3_0737460"/>
<protein>
    <recommendedName>
        <fullName evidence="3">Right handed beta helix domain-containing protein</fullName>
    </recommendedName>
</protein>
<evidence type="ECO:0008006" key="3">
    <source>
        <dbReference type="Google" id="ProtNLM"/>
    </source>
</evidence>
<dbReference type="InParanoid" id="A2FU69"/>